<dbReference type="AlphaFoldDB" id="A0A1H3E0J5"/>
<accession>A0A1H3E0J5</accession>
<dbReference type="SUPFAM" id="SSF51905">
    <property type="entry name" value="FAD/NAD(P)-binding domain"/>
    <property type="match status" value="1"/>
</dbReference>
<dbReference type="RefSeq" id="WP_090244122.1">
    <property type="nucleotide sequence ID" value="NZ_FNOU01000006.1"/>
</dbReference>
<name>A0A1H3E0J5_EUBBA</name>
<dbReference type="Pfam" id="PF13450">
    <property type="entry name" value="NAD_binding_8"/>
    <property type="match status" value="1"/>
</dbReference>
<dbReference type="PROSITE" id="PS51257">
    <property type="entry name" value="PROKAR_LIPOPROTEIN"/>
    <property type="match status" value="1"/>
</dbReference>
<dbReference type="EMBL" id="FNOU01000006">
    <property type="protein sequence ID" value="SDX72223.1"/>
    <property type="molecule type" value="Genomic_DNA"/>
</dbReference>
<dbReference type="InterPro" id="IPR036188">
    <property type="entry name" value="FAD/NAD-bd_sf"/>
</dbReference>
<dbReference type="Gene3D" id="3.50.50.60">
    <property type="entry name" value="FAD/NAD(P)-binding domain"/>
    <property type="match status" value="2"/>
</dbReference>
<evidence type="ECO:0000313" key="2">
    <source>
        <dbReference type="Proteomes" id="UP000199652"/>
    </source>
</evidence>
<dbReference type="STRING" id="1528.SAMN04488579_10648"/>
<organism evidence="1 2">
    <name type="scientific">Eubacterium barkeri</name>
    <name type="common">Clostridium barkeri</name>
    <dbReference type="NCBI Taxonomy" id="1528"/>
    <lineage>
        <taxon>Bacteria</taxon>
        <taxon>Bacillati</taxon>
        <taxon>Bacillota</taxon>
        <taxon>Clostridia</taxon>
        <taxon>Eubacteriales</taxon>
        <taxon>Eubacteriaceae</taxon>
        <taxon>Eubacterium</taxon>
    </lineage>
</organism>
<dbReference type="PANTHER" id="PTHR43734">
    <property type="entry name" value="PHYTOENE DESATURASE"/>
    <property type="match status" value="1"/>
</dbReference>
<dbReference type="PANTHER" id="PTHR43734:SF1">
    <property type="entry name" value="PHYTOENE DESATURASE"/>
    <property type="match status" value="1"/>
</dbReference>
<reference evidence="2" key="1">
    <citation type="submission" date="2016-10" db="EMBL/GenBank/DDBJ databases">
        <authorList>
            <person name="Varghese N."/>
            <person name="Submissions S."/>
        </authorList>
    </citation>
    <scope>NUCLEOTIDE SEQUENCE [LARGE SCALE GENOMIC DNA]</scope>
    <source>
        <strain evidence="2">VPI 5359</strain>
    </source>
</reference>
<proteinExistence type="predicted"/>
<evidence type="ECO:0000313" key="1">
    <source>
        <dbReference type="EMBL" id="SDX72223.1"/>
    </source>
</evidence>
<protein>
    <submittedName>
        <fullName evidence="1">Phytoene dehydrogenase-related protein</fullName>
    </submittedName>
</protein>
<keyword evidence="2" id="KW-1185">Reference proteome</keyword>
<sequence length="529" mass="59965">MKSKDCEGKPREEYDIIVVGGGVAGLTAAAYACLHGKKTLLCEKEEKIGGLVNTFWYRGFAFDGGIRALENSGILFPMLKNLGIDICFKKSSVTIGMQGKWVNLESRGIEGYTALLEKSFPHHHEDIHNIIQEINRMVHCEQIISGIENPLFLDPKTVDSRYLVKTLIPWLIKYQKSIKVISQNQEPIDVFLQRMTQNVSLSDLISQHFFKGTPAYFALSYFSLYQDYYYPMGGTEALPQGLMNFILKKGGKLRTNCLVTGINENGHGIFLKNGEQLGYKKLIWAADQTRLYHCIPYQGHRRTHQQYQSVLHGQCGDSVLSFFLGADLEADYFNRRCGSHGFYTESLKGLSSLEKWQERSFEGPEALYKWVRTYLERTTYEIAIPSLMDVRLSPRGQTGITLSTLIDYELIECFKRWGEYHHFKAFCTKTVIELLSQEVFPGLKEKILFHCCGTPQTIECKTGNRGGALTGWAFMDHGLPAENRMRKITKAVETPFEDILQCGQWTFSPSGLPVSILTGKIAADRCGKR</sequence>
<dbReference type="Proteomes" id="UP000199652">
    <property type="component" value="Unassembled WGS sequence"/>
</dbReference>
<gene>
    <name evidence="1" type="ORF">SAMN04488579_10648</name>
</gene>
<dbReference type="OrthoDB" id="9814556at2"/>